<dbReference type="AlphaFoldDB" id="A0A1H0D2V9"/>
<dbReference type="Proteomes" id="UP000199075">
    <property type="component" value="Unassembled WGS sequence"/>
</dbReference>
<evidence type="ECO:0000313" key="3">
    <source>
        <dbReference type="Proteomes" id="UP000199075"/>
    </source>
</evidence>
<protein>
    <submittedName>
        <fullName evidence="2">Uncharacterized protein</fullName>
    </submittedName>
</protein>
<gene>
    <name evidence="2" type="ORF">SAMN04487957_101246</name>
</gene>
<dbReference type="EMBL" id="FNIV01000001">
    <property type="protein sequence ID" value="SDN64477.1"/>
    <property type="molecule type" value="Genomic_DNA"/>
</dbReference>
<feature type="region of interest" description="Disordered" evidence="1">
    <location>
        <begin position="39"/>
        <end position="106"/>
    </location>
</feature>
<evidence type="ECO:0000313" key="2">
    <source>
        <dbReference type="EMBL" id="SDN64477.1"/>
    </source>
</evidence>
<accession>A0A1H0D2V9</accession>
<sequence length="106" mass="10521">MTEADHQRKTLIERLGRRLGHAAPALALVASGAAMQAVADAPTEPAYTSGQEAPLMLAEAHAEGGAEGGAEAGGHDDEEAQGEGEAEGQGEGEAEGEAEAEGEGAS</sequence>
<dbReference type="RefSeq" id="WP_089676374.1">
    <property type="nucleotide sequence ID" value="NZ_FNIV01000001.1"/>
</dbReference>
<feature type="compositionally biased region" description="Acidic residues" evidence="1">
    <location>
        <begin position="76"/>
        <end position="106"/>
    </location>
</feature>
<proteinExistence type="predicted"/>
<evidence type="ECO:0000256" key="1">
    <source>
        <dbReference type="SAM" id="MobiDB-lite"/>
    </source>
</evidence>
<organism evidence="2 3">
    <name type="scientific">Halomonas shengliensis</name>
    <dbReference type="NCBI Taxonomy" id="419597"/>
    <lineage>
        <taxon>Bacteria</taxon>
        <taxon>Pseudomonadati</taxon>
        <taxon>Pseudomonadota</taxon>
        <taxon>Gammaproteobacteria</taxon>
        <taxon>Oceanospirillales</taxon>
        <taxon>Halomonadaceae</taxon>
        <taxon>Halomonas</taxon>
    </lineage>
</organism>
<keyword evidence="3" id="KW-1185">Reference proteome</keyword>
<dbReference type="STRING" id="419597.SAMN04487957_101246"/>
<name>A0A1H0D2V9_9GAMM</name>
<reference evidence="3" key="1">
    <citation type="submission" date="2016-10" db="EMBL/GenBank/DDBJ databases">
        <authorList>
            <person name="Varghese N."/>
            <person name="Submissions S."/>
        </authorList>
    </citation>
    <scope>NUCLEOTIDE SEQUENCE [LARGE SCALE GENOMIC DNA]</scope>
    <source>
        <strain evidence="3">CGMCC 1.6444</strain>
    </source>
</reference>